<feature type="transmembrane region" description="Helical" evidence="9">
    <location>
        <begin position="106"/>
        <end position="129"/>
    </location>
</feature>
<dbReference type="HOGENOM" id="CLU_025947_1_1_0"/>
<evidence type="ECO:0000259" key="12">
    <source>
        <dbReference type="Pfam" id="PF16491"/>
    </source>
</evidence>
<evidence type="ECO:0000256" key="4">
    <source>
        <dbReference type="ARBA" id="ARBA00022833"/>
    </source>
</evidence>
<evidence type="ECO:0000256" key="5">
    <source>
        <dbReference type="ARBA" id="ARBA00023049"/>
    </source>
</evidence>
<dbReference type="Pfam" id="PF01435">
    <property type="entry name" value="Peptidase_M48"/>
    <property type="match status" value="1"/>
</dbReference>
<feature type="domain" description="CAAX prenyl protease 1 N-terminal" evidence="12">
    <location>
        <begin position="43"/>
        <end position="204"/>
    </location>
</feature>
<dbReference type="GO" id="GO:0004222">
    <property type="term" value="F:metalloendopeptidase activity"/>
    <property type="evidence" value="ECO:0007669"/>
    <property type="project" value="InterPro"/>
</dbReference>
<gene>
    <name evidence="13" type="ordered locus">AciX9_0689</name>
</gene>
<dbReference type="EMBL" id="CP002480">
    <property type="protein sequence ID" value="ADW67759.1"/>
    <property type="molecule type" value="Genomic_DNA"/>
</dbReference>
<feature type="binding site" evidence="7">
    <location>
        <position position="362"/>
    </location>
    <ligand>
        <name>Zn(2+)</name>
        <dbReference type="ChEBI" id="CHEBI:29105"/>
        <note>catalytic</note>
    </ligand>
</feature>
<evidence type="ECO:0000259" key="11">
    <source>
        <dbReference type="Pfam" id="PF01435"/>
    </source>
</evidence>
<keyword evidence="1 8" id="KW-0645">Protease</keyword>
<feature type="transmembrane region" description="Helical" evidence="9">
    <location>
        <begin position="298"/>
        <end position="318"/>
    </location>
</feature>
<dbReference type="Pfam" id="PF16491">
    <property type="entry name" value="Peptidase_M48_N"/>
    <property type="match status" value="1"/>
</dbReference>
<dbReference type="InterPro" id="IPR027057">
    <property type="entry name" value="CAXX_Prtase_1"/>
</dbReference>
<organism evidence="14">
    <name type="scientific">Granulicella tundricola (strain ATCC BAA-1859 / DSM 23138 / MP5ACTX9)</name>
    <dbReference type="NCBI Taxonomy" id="1198114"/>
    <lineage>
        <taxon>Bacteria</taxon>
        <taxon>Pseudomonadati</taxon>
        <taxon>Acidobacteriota</taxon>
        <taxon>Terriglobia</taxon>
        <taxon>Terriglobales</taxon>
        <taxon>Acidobacteriaceae</taxon>
        <taxon>Granulicella</taxon>
    </lineage>
</organism>
<dbReference type="STRING" id="1198114.AciX9_0689"/>
<dbReference type="GO" id="GO:0071586">
    <property type="term" value="P:CAAX-box protein processing"/>
    <property type="evidence" value="ECO:0007669"/>
    <property type="project" value="InterPro"/>
</dbReference>
<evidence type="ECO:0000256" key="6">
    <source>
        <dbReference type="PIRSR" id="PIRSR627057-1"/>
    </source>
</evidence>
<evidence type="ECO:0000256" key="3">
    <source>
        <dbReference type="ARBA" id="ARBA00022801"/>
    </source>
</evidence>
<name>E8WZU8_GRATM</name>
<feature type="transmembrane region" description="Helical" evidence="9">
    <location>
        <begin position="175"/>
        <end position="198"/>
    </location>
</feature>
<evidence type="ECO:0000256" key="7">
    <source>
        <dbReference type="PIRSR" id="PIRSR627057-2"/>
    </source>
</evidence>
<sequence>MRLRPLLLILLAFVALLPLNGCQKATTPTEAAALQAAATDTTAYTLPPDKLAKADALAHTRTAVHFTEDIWGILQLWLILQFGLAARMRNLANNLSKNRWAQGFTFLLQFLILTTILNLPLTLYAHHVAVVYGMSVQHLSSFLFDEFKGFLLTYLFGGLGVMLLFYFIRKFPRRWWIPSALAAMALGVLGIFATPYIIDPLFNRFEPLSASNPALVAQLEKVVARGQGINIPPDRMFLMKASDKVTTLNAYVTGFGSSKRVVVWDTSIAKGTPEEISFIFGHEMGHYVLGHIVQGLEFGFAMIAVGFFIAVHLFQFILRHKAKAWRVHSQDNWAALVVLLFVFSILSFIGEPIGNTFSRSEEHAADVYGEEVVHGLIPDPQATAHQSFQLLGENSFTDPNPSALLEFWTYSHPSISHRAAFAERYDPWAPGAQPKYFSK</sequence>
<feature type="transmembrane region" description="Helical" evidence="9">
    <location>
        <begin position="330"/>
        <end position="350"/>
    </location>
</feature>
<dbReference type="PaxDb" id="1198114-AciX9_0689"/>
<dbReference type="RefSeq" id="WP_013579087.1">
    <property type="nucleotide sequence ID" value="NC_015064.1"/>
</dbReference>
<feature type="active site" description="Proton donor" evidence="6">
    <location>
        <position position="366"/>
    </location>
</feature>
<keyword evidence="9" id="KW-0472">Membrane</keyword>
<evidence type="ECO:0000256" key="8">
    <source>
        <dbReference type="RuleBase" id="RU003983"/>
    </source>
</evidence>
<evidence type="ECO:0000256" key="10">
    <source>
        <dbReference type="SAM" id="SignalP"/>
    </source>
</evidence>
<accession>E8WZU8</accession>
<evidence type="ECO:0000256" key="1">
    <source>
        <dbReference type="ARBA" id="ARBA00022670"/>
    </source>
</evidence>
<keyword evidence="5 8" id="KW-0482">Metalloprotease</keyword>
<feature type="binding site" evidence="7">
    <location>
        <position position="282"/>
    </location>
    <ligand>
        <name>Zn(2+)</name>
        <dbReference type="ChEBI" id="CHEBI:29105"/>
        <note>catalytic</note>
    </ligand>
</feature>
<feature type="binding site" evidence="7">
    <location>
        <position position="286"/>
    </location>
    <ligand>
        <name>Zn(2+)</name>
        <dbReference type="ChEBI" id="CHEBI:29105"/>
        <note>catalytic</note>
    </ligand>
</feature>
<dbReference type="AlphaFoldDB" id="E8WZU8"/>
<keyword evidence="10" id="KW-0732">Signal</keyword>
<comment type="cofactor">
    <cofactor evidence="7 8">
        <name>Zn(2+)</name>
        <dbReference type="ChEBI" id="CHEBI:29105"/>
    </cofactor>
    <text evidence="7 8">Binds 1 zinc ion per subunit.</text>
</comment>
<evidence type="ECO:0000313" key="13">
    <source>
        <dbReference type="EMBL" id="ADW67759.1"/>
    </source>
</evidence>
<reference evidence="14" key="1">
    <citation type="submission" date="2011-01" db="EMBL/GenBank/DDBJ databases">
        <title>Complete sequence of chromosome of Acidobacterium sp. MP5ACTX9.</title>
        <authorList>
            <consortium name="US DOE Joint Genome Institute"/>
            <person name="Lucas S."/>
            <person name="Copeland A."/>
            <person name="Lapidus A."/>
            <person name="Cheng J.-F."/>
            <person name="Goodwin L."/>
            <person name="Pitluck S."/>
            <person name="Teshima H."/>
            <person name="Detter J.C."/>
            <person name="Han C."/>
            <person name="Tapia R."/>
            <person name="Land M."/>
            <person name="Hauser L."/>
            <person name="Kyrpides N."/>
            <person name="Ivanova N."/>
            <person name="Ovchinnikova G."/>
            <person name="Pagani I."/>
            <person name="Rawat S.R."/>
            <person name="Mannisto M."/>
            <person name="Haggblom M.M."/>
            <person name="Woyke T."/>
        </authorList>
    </citation>
    <scope>NUCLEOTIDE SEQUENCE [LARGE SCALE GENOMIC DNA]</scope>
    <source>
        <strain evidence="14">MP5ACTX9</strain>
    </source>
</reference>
<feature type="chain" id="PRO_5003230117" evidence="10">
    <location>
        <begin position="26"/>
        <end position="439"/>
    </location>
</feature>
<dbReference type="eggNOG" id="COG0501">
    <property type="taxonomic scope" value="Bacteria"/>
</dbReference>
<comment type="similarity">
    <text evidence="8">Belongs to the peptidase M48 family.</text>
</comment>
<keyword evidence="14" id="KW-1185">Reference proteome</keyword>
<keyword evidence="3 8" id="KW-0378">Hydrolase</keyword>
<keyword evidence="9" id="KW-0812">Transmembrane</keyword>
<dbReference type="GO" id="GO:0046872">
    <property type="term" value="F:metal ion binding"/>
    <property type="evidence" value="ECO:0007669"/>
    <property type="project" value="UniProtKB-KW"/>
</dbReference>
<dbReference type="PANTHER" id="PTHR10120">
    <property type="entry name" value="CAAX PRENYL PROTEASE 1"/>
    <property type="match status" value="1"/>
</dbReference>
<evidence type="ECO:0000256" key="2">
    <source>
        <dbReference type="ARBA" id="ARBA00022723"/>
    </source>
</evidence>
<feature type="active site" evidence="6">
    <location>
        <position position="283"/>
    </location>
</feature>
<dbReference type="CDD" id="cd07343">
    <property type="entry name" value="M48A_Zmpste24p_like"/>
    <property type="match status" value="1"/>
</dbReference>
<dbReference type="Proteomes" id="UP000000343">
    <property type="component" value="Chromosome"/>
</dbReference>
<feature type="transmembrane region" description="Helical" evidence="9">
    <location>
        <begin position="149"/>
        <end position="168"/>
    </location>
</feature>
<protein>
    <submittedName>
        <fullName evidence="13">Peptidase M48 Ste24p</fullName>
    </submittedName>
</protein>
<feature type="signal peptide" evidence="10">
    <location>
        <begin position="1"/>
        <end position="25"/>
    </location>
</feature>
<evidence type="ECO:0000313" key="14">
    <source>
        <dbReference type="Proteomes" id="UP000000343"/>
    </source>
</evidence>
<feature type="domain" description="Peptidase M48" evidence="11">
    <location>
        <begin position="212"/>
        <end position="423"/>
    </location>
</feature>
<dbReference type="Gene3D" id="3.30.2010.10">
    <property type="entry name" value="Metalloproteases ('zincins'), catalytic domain"/>
    <property type="match status" value="1"/>
</dbReference>
<keyword evidence="2 7" id="KW-0479">Metal-binding</keyword>
<dbReference type="KEGG" id="acm:AciX9_0689"/>
<keyword evidence="9" id="KW-1133">Transmembrane helix</keyword>
<keyword evidence="4 7" id="KW-0862">Zinc</keyword>
<evidence type="ECO:0000256" key="9">
    <source>
        <dbReference type="SAM" id="Phobius"/>
    </source>
</evidence>
<proteinExistence type="inferred from homology"/>
<dbReference type="InterPro" id="IPR032456">
    <property type="entry name" value="Peptidase_M48_N"/>
</dbReference>
<dbReference type="InterPro" id="IPR001915">
    <property type="entry name" value="Peptidase_M48"/>
</dbReference>